<dbReference type="EMBL" id="BMMX01000042">
    <property type="protein sequence ID" value="GGL13684.1"/>
    <property type="molecule type" value="Genomic_DNA"/>
</dbReference>
<comment type="caution">
    <text evidence="2">The sequence shown here is derived from an EMBL/GenBank/DDBJ whole genome shotgun (WGS) entry which is preliminary data.</text>
</comment>
<feature type="region of interest" description="Disordered" evidence="1">
    <location>
        <begin position="256"/>
        <end position="284"/>
    </location>
</feature>
<organism evidence="2 3">
    <name type="scientific">Mangrovihabitans endophyticus</name>
    <dbReference type="NCBI Taxonomy" id="1751298"/>
    <lineage>
        <taxon>Bacteria</taxon>
        <taxon>Bacillati</taxon>
        <taxon>Actinomycetota</taxon>
        <taxon>Actinomycetes</taxon>
        <taxon>Micromonosporales</taxon>
        <taxon>Micromonosporaceae</taxon>
        <taxon>Mangrovihabitans</taxon>
    </lineage>
</organism>
<feature type="compositionally biased region" description="Basic and acidic residues" evidence="1">
    <location>
        <begin position="273"/>
        <end position="284"/>
    </location>
</feature>
<feature type="compositionally biased region" description="Polar residues" evidence="1">
    <location>
        <begin position="149"/>
        <end position="158"/>
    </location>
</feature>
<dbReference type="Proteomes" id="UP000656042">
    <property type="component" value="Unassembled WGS sequence"/>
</dbReference>
<name>A0A8J3C4G6_9ACTN</name>
<proteinExistence type="predicted"/>
<evidence type="ECO:0000313" key="3">
    <source>
        <dbReference type="Proteomes" id="UP000656042"/>
    </source>
</evidence>
<feature type="compositionally biased region" description="Low complexity" evidence="1">
    <location>
        <begin position="74"/>
        <end position="86"/>
    </location>
</feature>
<gene>
    <name evidence="2" type="ORF">GCM10012284_55620</name>
</gene>
<dbReference type="RefSeq" id="WP_189082283.1">
    <property type="nucleotide sequence ID" value="NZ_BMMX01000042.1"/>
</dbReference>
<dbReference type="AlphaFoldDB" id="A0A8J3C4G6"/>
<feature type="compositionally biased region" description="Low complexity" evidence="1">
    <location>
        <begin position="117"/>
        <end position="129"/>
    </location>
</feature>
<reference evidence="2" key="1">
    <citation type="journal article" date="2014" name="Int. J. Syst. Evol. Microbiol.">
        <title>Complete genome sequence of Corynebacterium casei LMG S-19264T (=DSM 44701T), isolated from a smear-ripened cheese.</title>
        <authorList>
            <consortium name="US DOE Joint Genome Institute (JGI-PGF)"/>
            <person name="Walter F."/>
            <person name="Albersmeier A."/>
            <person name="Kalinowski J."/>
            <person name="Ruckert C."/>
        </authorList>
    </citation>
    <scope>NUCLEOTIDE SEQUENCE</scope>
    <source>
        <strain evidence="2">CGMCC 4.7299</strain>
    </source>
</reference>
<reference evidence="2" key="2">
    <citation type="submission" date="2020-09" db="EMBL/GenBank/DDBJ databases">
        <authorList>
            <person name="Sun Q."/>
            <person name="Zhou Y."/>
        </authorList>
    </citation>
    <scope>NUCLEOTIDE SEQUENCE</scope>
    <source>
        <strain evidence="2">CGMCC 4.7299</strain>
    </source>
</reference>
<accession>A0A8J3C4G6</accession>
<feature type="region of interest" description="Disordered" evidence="1">
    <location>
        <begin position="68"/>
        <end position="160"/>
    </location>
</feature>
<keyword evidence="3" id="KW-1185">Reference proteome</keyword>
<evidence type="ECO:0000256" key="1">
    <source>
        <dbReference type="SAM" id="MobiDB-lite"/>
    </source>
</evidence>
<protein>
    <submittedName>
        <fullName evidence="2">Uncharacterized protein</fullName>
    </submittedName>
</protein>
<sequence>MVDEEYLQEALRAAAQSHQPDRAAIMERVARGRAPTRPFRAARPIGAALAVAVIAVLSMVAVRATGDDPPPASALPGPTATATAGDLSGTGEGQDGRAPTTAVPPATGSSGTGSSGTGPSATAAPPAGSGVPGAGSGTSGPAPHRSGTAPPSATSGSPATFVRTAGTRDAHSGAVWSQDNVTVTNSVPLTSLTVRISVPLTSGAQQAGHYTDAPNADVVMTVARGPTSLTYTFELRDAATLATGEHLFAAQYSHSSGRDAGGDTYTVEASARNGDRAGDDGRFG</sequence>
<evidence type="ECO:0000313" key="2">
    <source>
        <dbReference type="EMBL" id="GGL13684.1"/>
    </source>
</evidence>